<keyword evidence="4" id="KW-1185">Reference proteome</keyword>
<feature type="transmembrane region" description="Helical" evidence="1">
    <location>
        <begin position="144"/>
        <end position="169"/>
    </location>
</feature>
<evidence type="ECO:0000256" key="1">
    <source>
        <dbReference type="SAM" id="Phobius"/>
    </source>
</evidence>
<reference evidence="3 4" key="1">
    <citation type="submission" date="2019-08" db="EMBL/GenBank/DDBJ databases">
        <title>Bradyrhizobium hipponensis sp. nov., a rhizobium isolated from a Lupinus angustifolius root nodule in Tunisia.</title>
        <authorList>
            <person name="Off K."/>
            <person name="Rejili M."/>
            <person name="Mars M."/>
            <person name="Brachmann A."/>
            <person name="Marin M."/>
        </authorList>
    </citation>
    <scope>NUCLEOTIDE SEQUENCE [LARGE SCALE GENOMIC DNA]</scope>
    <source>
        <strain evidence="3 4">CTAW71</strain>
    </source>
</reference>
<keyword evidence="1" id="KW-1133">Transmembrane helix</keyword>
<feature type="transmembrane region" description="Helical" evidence="1">
    <location>
        <begin position="246"/>
        <end position="263"/>
    </location>
</feature>
<dbReference type="RefSeq" id="WP_148774568.1">
    <property type="nucleotide sequence ID" value="NZ_VSSS01000034.1"/>
</dbReference>
<dbReference type="AlphaFoldDB" id="A0A5D3KCV1"/>
<keyword evidence="1" id="KW-0472">Membrane</keyword>
<dbReference type="Proteomes" id="UP000324758">
    <property type="component" value="Unassembled WGS sequence"/>
</dbReference>
<dbReference type="GO" id="GO:0016020">
    <property type="term" value="C:membrane"/>
    <property type="evidence" value="ECO:0007669"/>
    <property type="project" value="UniProtKB-SubCell"/>
</dbReference>
<dbReference type="OrthoDB" id="7584858at2"/>
<proteinExistence type="predicted"/>
<feature type="transmembrane region" description="Helical" evidence="1">
    <location>
        <begin position="89"/>
        <end position="110"/>
    </location>
</feature>
<feature type="domain" description="Inositolphosphotransferase Aur1/Ipt1" evidence="2">
    <location>
        <begin position="120"/>
        <end position="309"/>
    </location>
</feature>
<dbReference type="EMBL" id="VSSS01000034">
    <property type="protein sequence ID" value="TYL92944.1"/>
    <property type="molecule type" value="Genomic_DNA"/>
</dbReference>
<evidence type="ECO:0000313" key="3">
    <source>
        <dbReference type="EMBL" id="TYL92944.1"/>
    </source>
</evidence>
<comment type="caution">
    <text evidence="3">The sequence shown here is derived from an EMBL/GenBank/DDBJ whole genome shotgun (WGS) entry which is preliminary data.</text>
</comment>
<dbReference type="Pfam" id="PF14378">
    <property type="entry name" value="PAP2_3"/>
    <property type="match status" value="1"/>
</dbReference>
<feature type="transmembrane region" description="Helical" evidence="1">
    <location>
        <begin position="32"/>
        <end position="52"/>
    </location>
</feature>
<dbReference type="SUPFAM" id="SSF48317">
    <property type="entry name" value="Acid phosphatase/Vanadium-dependent haloperoxidase"/>
    <property type="match status" value="1"/>
</dbReference>
<accession>A0A5D3KCV1</accession>
<feature type="transmembrane region" description="Helical" evidence="1">
    <location>
        <begin position="181"/>
        <end position="204"/>
    </location>
</feature>
<organism evidence="3 4">
    <name type="scientific">Bradyrhizobium rifense</name>
    <dbReference type="NCBI Taxonomy" id="515499"/>
    <lineage>
        <taxon>Bacteria</taxon>
        <taxon>Pseudomonadati</taxon>
        <taxon>Pseudomonadota</taxon>
        <taxon>Alphaproteobacteria</taxon>
        <taxon>Hyphomicrobiales</taxon>
        <taxon>Nitrobacteraceae</taxon>
        <taxon>Bradyrhizobium</taxon>
    </lineage>
</organism>
<dbReference type="InterPro" id="IPR026841">
    <property type="entry name" value="Aur1/Ipt1"/>
</dbReference>
<dbReference type="InterPro" id="IPR036938">
    <property type="entry name" value="PAP2/HPO_sf"/>
</dbReference>
<evidence type="ECO:0000259" key="2">
    <source>
        <dbReference type="Pfam" id="PF14378"/>
    </source>
</evidence>
<protein>
    <submittedName>
        <fullName evidence="3">Phosphatase PAP2 family protein</fullName>
    </submittedName>
</protein>
<feature type="transmembrane region" description="Helical" evidence="1">
    <location>
        <begin position="293"/>
        <end position="312"/>
    </location>
</feature>
<sequence length="322" mass="35162">MPSSDLATEDRDLASRCDQDLMLRPSGRGERAIWLIIGGSLAGLLFACHLLNFRIALGSGLLTVAANVILLVGGVVIEKHGWPRLSAWLRATALMTFVTILLTALSYVLASTNLPLRDTALISLDQAIGIDWRSFVNFMMKQQVLMIVLNAAYVSLHAQYPLLLPLLFLLGQHDEGMQFALVWTIRLAATVLIFPLAPALGGYLHYQLDPKDVPEVRVFGAWLFAPPFQAVRDGSLNVLDLSKLDGIITFPSFHAAAAVLMGWRWFAVPLLRWPMLLLNILMLVSAVPVGGHYIVDVIAGSLLAILAIIATSRLHPVSEGKS</sequence>
<feature type="transmembrane region" description="Helical" evidence="1">
    <location>
        <begin position="58"/>
        <end position="77"/>
    </location>
</feature>
<name>A0A5D3KCV1_9BRAD</name>
<keyword evidence="1" id="KW-0812">Transmembrane</keyword>
<gene>
    <name evidence="3" type="ORF">FXB40_23415</name>
</gene>
<evidence type="ECO:0000313" key="4">
    <source>
        <dbReference type="Proteomes" id="UP000324758"/>
    </source>
</evidence>